<dbReference type="Gene3D" id="3.60.21.10">
    <property type="match status" value="1"/>
</dbReference>
<proteinExistence type="predicted"/>
<dbReference type="Proteomes" id="UP000229115">
    <property type="component" value="Segment"/>
</dbReference>
<gene>
    <name evidence="2" type="ORF">Phi4113_018</name>
</gene>
<dbReference type="SUPFAM" id="SSF56300">
    <property type="entry name" value="Metallo-dependent phosphatases"/>
    <property type="match status" value="1"/>
</dbReference>
<accession>A0A0S2MVU4</accession>
<name>A0A0S2MVU4_9CAUD</name>
<dbReference type="EMBL" id="KT962245">
    <property type="protein sequence ID" value="ALO80027.1"/>
    <property type="molecule type" value="Genomic_RNA"/>
</dbReference>
<evidence type="ECO:0000313" key="2">
    <source>
        <dbReference type="EMBL" id="ALO80027.1"/>
    </source>
</evidence>
<evidence type="ECO:0000259" key="1">
    <source>
        <dbReference type="Pfam" id="PF00149"/>
    </source>
</evidence>
<evidence type="ECO:0000313" key="3">
    <source>
        <dbReference type="Proteomes" id="UP000229115"/>
    </source>
</evidence>
<reference evidence="2 3" key="1">
    <citation type="submission" date="2015-10" db="EMBL/GenBank/DDBJ databases">
        <title>Large-scale maps of variable infection efficiencies in aquatic Bacteriodetes phage-host model systems.</title>
        <authorList>
            <person name="Holmfeldt K."/>
            <person name="Solonenko N."/>
            <person name="Howard-Varona C."/>
            <person name="Moreno M."/>
            <person name="Malmstrom R.R."/>
            <person name="Blow M.J."/>
            <person name="Sullivan M.B."/>
        </authorList>
    </citation>
    <scope>NUCLEOTIDE SEQUENCE [LARGE SCALE GENOMIC DNA]</scope>
</reference>
<feature type="domain" description="Calcineurin-like phosphoesterase" evidence="1">
    <location>
        <begin position="10"/>
        <end position="144"/>
    </location>
</feature>
<dbReference type="Pfam" id="PF00149">
    <property type="entry name" value="Metallophos"/>
    <property type="match status" value="1"/>
</dbReference>
<sequence length="219" mass="25665">MKINVGQTNVFFMSDPHYDHKSLVRGVSNWEDKSPCRPFDTLEEHNNALVENINAKVGRRDILFCLGDWSFGSLSKEREEKAREFRSRLICRNVILILGNHDQTIRDNENGIQNIFQGVYNYLEVEFIIPYKGKEQGVKAKKQKACLMHYPIRSWNWMRKGSWMLHGHCHNTLPDLVVKGNTQRTMDVGVDTNKELAPYNFYEILDIMENRQVLTEDHH</sequence>
<dbReference type="InterPro" id="IPR004843">
    <property type="entry name" value="Calcineurin-like_PHP"/>
</dbReference>
<dbReference type="InterPro" id="IPR029052">
    <property type="entry name" value="Metallo-depent_PP-like"/>
</dbReference>
<dbReference type="GO" id="GO:0016787">
    <property type="term" value="F:hydrolase activity"/>
    <property type="evidence" value="ECO:0007669"/>
    <property type="project" value="InterPro"/>
</dbReference>
<protein>
    <submittedName>
        <fullName evidence="2">Metallophosphatase</fullName>
    </submittedName>
</protein>
<organism evidence="2 3">
    <name type="scientific">Cellulophaga phage phi4:1_13</name>
    <dbReference type="NCBI Taxonomy" id="1747284"/>
    <lineage>
        <taxon>Viruses</taxon>
        <taxon>Duplodnaviria</taxon>
        <taxon>Heunggongvirae</taxon>
        <taxon>Uroviricota</taxon>
        <taxon>Caudoviricetes</taxon>
        <taxon>Lightbulbvirus</taxon>
        <taxon>Lightbulbvirus Cba41</taxon>
    </lineage>
</organism>